<sequence>MKTKKALFIGGIKSGKSLNAEIYTLKNSLKKPIYLATTEFIDDEMQKRIDAHKLQRSAQFETLEEPLKLYNAITKCDSSVLIECVSIWINNMLYHGFGFDEMKRELEAVLALDKTVVFVLNDVGCGIIPENRLAREFIDISGKLSQLIAASCDEVYHTIAGISMRIK</sequence>
<keyword evidence="13 20" id="KW-0418">Kinase</keyword>
<evidence type="ECO:0000256" key="11">
    <source>
        <dbReference type="ARBA" id="ARBA00022679"/>
    </source>
</evidence>
<evidence type="ECO:0000256" key="18">
    <source>
        <dbReference type="PIRSR" id="PIRSR006135-1"/>
    </source>
</evidence>
<comment type="catalytic activity">
    <reaction evidence="1">
        <text>adenosylcob(III)inamide + ATP = adenosylcob(III)inamide phosphate + ADP + H(+)</text>
        <dbReference type="Rhea" id="RHEA:15769"/>
        <dbReference type="ChEBI" id="CHEBI:2480"/>
        <dbReference type="ChEBI" id="CHEBI:15378"/>
        <dbReference type="ChEBI" id="CHEBI:30616"/>
        <dbReference type="ChEBI" id="CHEBI:58502"/>
        <dbReference type="ChEBI" id="CHEBI:456216"/>
        <dbReference type="EC" id="2.7.1.156"/>
    </reaction>
</comment>
<dbReference type="Pfam" id="PF02283">
    <property type="entry name" value="CobU"/>
    <property type="match status" value="1"/>
</dbReference>
<dbReference type="RefSeq" id="WP_137011305.1">
    <property type="nucleotide sequence ID" value="NZ_SZPX01000001.1"/>
</dbReference>
<comment type="similarity">
    <text evidence="7">Belongs to the CobU/CobP family.</text>
</comment>
<dbReference type="CDD" id="cd00544">
    <property type="entry name" value="CobU"/>
    <property type="match status" value="1"/>
</dbReference>
<dbReference type="PANTHER" id="PTHR34848">
    <property type="match status" value="1"/>
</dbReference>
<keyword evidence="14" id="KW-0067">ATP-binding</keyword>
<comment type="caution">
    <text evidence="20">The sequence shown here is derived from an EMBL/GenBank/DDBJ whole genome shotgun (WGS) entry which is preliminary data.</text>
</comment>
<evidence type="ECO:0000256" key="6">
    <source>
        <dbReference type="ARBA" id="ARBA00005159"/>
    </source>
</evidence>
<dbReference type="EC" id="2.7.7.62" evidence="9"/>
<reference evidence="20 21" key="1">
    <citation type="submission" date="2019-04" db="EMBL/GenBank/DDBJ databases">
        <title>Sulfurimonas crateris sp. nov. a facultative anaerobic sulfur-oxidizing chemolithautotrophic bacterium isolated from a terrestrial mud vulcano.</title>
        <authorList>
            <person name="Ratnikova N.M."/>
            <person name="Slobodkin A.I."/>
            <person name="Merkel A.Y."/>
            <person name="Novikov A."/>
            <person name="Bonch-Osmolovskaya E.A."/>
            <person name="Slobodkina G.B."/>
        </authorList>
    </citation>
    <scope>NUCLEOTIDE SEQUENCE [LARGE SCALE GENOMIC DNA]</scope>
    <source>
        <strain evidence="20 21">SN118</strain>
    </source>
</reference>
<dbReference type="PANTHER" id="PTHR34848:SF1">
    <property type="entry name" value="BIFUNCTIONAL ADENOSYLCOBALAMIN BIOSYNTHESIS PROTEIN COBU"/>
    <property type="match status" value="1"/>
</dbReference>
<comment type="pathway">
    <text evidence="5">Cofactor biosynthesis; adenosylcobalamin biosynthesis; adenosylcobalamin from cob(II)yrinate a,c-diamide: step 6/7.</text>
</comment>
<accession>A0A4U2Z9X6</accession>
<name>A0A4U2Z9X6_9BACT</name>
<dbReference type="GO" id="GO:0043752">
    <property type="term" value="F:adenosylcobinamide kinase activity"/>
    <property type="evidence" value="ECO:0007669"/>
    <property type="project" value="UniProtKB-EC"/>
</dbReference>
<evidence type="ECO:0000256" key="14">
    <source>
        <dbReference type="ARBA" id="ARBA00022840"/>
    </source>
</evidence>
<evidence type="ECO:0000256" key="7">
    <source>
        <dbReference type="ARBA" id="ARBA00007490"/>
    </source>
</evidence>
<feature type="binding site" evidence="19">
    <location>
        <position position="83"/>
    </location>
    <ligand>
        <name>GTP</name>
        <dbReference type="ChEBI" id="CHEBI:37565"/>
    </ligand>
</feature>
<feature type="binding site" evidence="19">
    <location>
        <begin position="53"/>
        <end position="56"/>
    </location>
    <ligand>
        <name>GTP</name>
        <dbReference type="ChEBI" id="CHEBI:37565"/>
    </ligand>
</feature>
<dbReference type="AlphaFoldDB" id="A0A4U2Z9X6"/>
<proteinExistence type="inferred from homology"/>
<comment type="function">
    <text evidence="4">Catalyzes ATP-dependent phosphorylation of adenosylcobinamide and addition of GMP to adenosylcobinamide phosphate.</text>
</comment>
<evidence type="ECO:0000256" key="9">
    <source>
        <dbReference type="ARBA" id="ARBA00012523"/>
    </source>
</evidence>
<evidence type="ECO:0000256" key="13">
    <source>
        <dbReference type="ARBA" id="ARBA00022777"/>
    </source>
</evidence>
<evidence type="ECO:0000256" key="10">
    <source>
        <dbReference type="ARBA" id="ARBA00022573"/>
    </source>
</evidence>
<keyword evidence="11 20" id="KW-0808">Transferase</keyword>
<dbReference type="UniPathway" id="UPA00148">
    <property type="reaction ID" value="UER00236"/>
</dbReference>
<dbReference type="GO" id="GO:0005524">
    <property type="term" value="F:ATP binding"/>
    <property type="evidence" value="ECO:0007669"/>
    <property type="project" value="UniProtKB-KW"/>
</dbReference>
<dbReference type="GO" id="GO:0008820">
    <property type="term" value="F:cobinamide phosphate guanylyltransferase activity"/>
    <property type="evidence" value="ECO:0007669"/>
    <property type="project" value="UniProtKB-EC"/>
</dbReference>
<comment type="pathway">
    <text evidence="6">Cofactor biosynthesis; adenosylcobalamin biosynthesis; adenosylcobalamin from cob(II)yrinate a,c-diamide: step 5/7.</text>
</comment>
<evidence type="ECO:0000313" key="20">
    <source>
        <dbReference type="EMBL" id="TKI70954.1"/>
    </source>
</evidence>
<keyword evidence="21" id="KW-1185">Reference proteome</keyword>
<protein>
    <recommendedName>
        <fullName evidence="16">Adenosylcobinamide kinase</fullName>
        <ecNumber evidence="8">2.7.1.156</ecNumber>
        <ecNumber evidence="9">2.7.7.62</ecNumber>
    </recommendedName>
    <alternativeName>
        <fullName evidence="17">Adenosylcobinamide-phosphate guanylyltransferase</fullName>
    </alternativeName>
</protein>
<evidence type="ECO:0000313" key="21">
    <source>
        <dbReference type="Proteomes" id="UP000309561"/>
    </source>
</evidence>
<keyword evidence="12 19" id="KW-0547">Nucleotide-binding</keyword>
<feature type="binding site" evidence="19">
    <location>
        <position position="64"/>
    </location>
    <ligand>
        <name>GTP</name>
        <dbReference type="ChEBI" id="CHEBI:37565"/>
    </ligand>
</feature>
<dbReference type="GO" id="GO:0005525">
    <property type="term" value="F:GTP binding"/>
    <property type="evidence" value="ECO:0007669"/>
    <property type="project" value="UniProtKB-KW"/>
</dbReference>
<dbReference type="InterPro" id="IPR027417">
    <property type="entry name" value="P-loop_NTPase"/>
</dbReference>
<evidence type="ECO:0000256" key="12">
    <source>
        <dbReference type="ARBA" id="ARBA00022741"/>
    </source>
</evidence>
<dbReference type="OrthoDB" id="9788370at2"/>
<dbReference type="GO" id="GO:0009236">
    <property type="term" value="P:cobalamin biosynthetic process"/>
    <property type="evidence" value="ECO:0007669"/>
    <property type="project" value="UniProtKB-UniPathway"/>
</dbReference>
<evidence type="ECO:0000256" key="16">
    <source>
        <dbReference type="ARBA" id="ARBA00029570"/>
    </source>
</evidence>
<evidence type="ECO:0000256" key="15">
    <source>
        <dbReference type="ARBA" id="ARBA00023134"/>
    </source>
</evidence>
<keyword evidence="20" id="KW-0548">Nucleotidyltransferase</keyword>
<evidence type="ECO:0000256" key="19">
    <source>
        <dbReference type="PIRSR" id="PIRSR006135-2"/>
    </source>
</evidence>
<dbReference type="EC" id="2.7.1.156" evidence="8"/>
<evidence type="ECO:0000256" key="2">
    <source>
        <dbReference type="ARBA" id="ARBA00000711"/>
    </source>
</evidence>
<feature type="active site" description="GMP-histidine intermediate" evidence="18">
    <location>
        <position position="52"/>
    </location>
</feature>
<comment type="catalytic activity">
    <reaction evidence="3">
        <text>adenosylcob(III)inamide + GTP = adenosylcob(III)inamide phosphate + GDP + H(+)</text>
        <dbReference type="Rhea" id="RHEA:15765"/>
        <dbReference type="ChEBI" id="CHEBI:2480"/>
        <dbReference type="ChEBI" id="CHEBI:15378"/>
        <dbReference type="ChEBI" id="CHEBI:37565"/>
        <dbReference type="ChEBI" id="CHEBI:58189"/>
        <dbReference type="ChEBI" id="CHEBI:58502"/>
        <dbReference type="EC" id="2.7.1.156"/>
    </reaction>
</comment>
<organism evidence="20 21">
    <name type="scientific">Sulfurimonas crateris</name>
    <dbReference type="NCBI Taxonomy" id="2574727"/>
    <lineage>
        <taxon>Bacteria</taxon>
        <taxon>Pseudomonadati</taxon>
        <taxon>Campylobacterota</taxon>
        <taxon>Epsilonproteobacteria</taxon>
        <taxon>Campylobacterales</taxon>
        <taxon>Sulfurimonadaceae</taxon>
        <taxon>Sulfurimonas</taxon>
    </lineage>
</organism>
<keyword evidence="15 19" id="KW-0342">GTP-binding</keyword>
<evidence type="ECO:0000256" key="17">
    <source>
        <dbReference type="ARBA" id="ARBA00030571"/>
    </source>
</evidence>
<gene>
    <name evidence="20" type="ORF">FCU45_00765</name>
</gene>
<dbReference type="SUPFAM" id="SSF52540">
    <property type="entry name" value="P-loop containing nucleoside triphosphate hydrolases"/>
    <property type="match status" value="1"/>
</dbReference>
<evidence type="ECO:0000256" key="4">
    <source>
        <dbReference type="ARBA" id="ARBA00003889"/>
    </source>
</evidence>
<evidence type="ECO:0000256" key="5">
    <source>
        <dbReference type="ARBA" id="ARBA00004692"/>
    </source>
</evidence>
<feature type="binding site" evidence="19">
    <location>
        <begin position="10"/>
        <end position="17"/>
    </location>
    <ligand>
        <name>GTP</name>
        <dbReference type="ChEBI" id="CHEBI:37565"/>
    </ligand>
</feature>
<dbReference type="Proteomes" id="UP000309561">
    <property type="component" value="Unassembled WGS sequence"/>
</dbReference>
<evidence type="ECO:0000256" key="3">
    <source>
        <dbReference type="ARBA" id="ARBA00001522"/>
    </source>
</evidence>
<evidence type="ECO:0000256" key="1">
    <source>
        <dbReference type="ARBA" id="ARBA00000312"/>
    </source>
</evidence>
<dbReference type="InterPro" id="IPR003203">
    <property type="entry name" value="CobU/CobP"/>
</dbReference>
<keyword evidence="10" id="KW-0169">Cobalamin biosynthesis</keyword>
<dbReference type="Gene3D" id="3.40.50.300">
    <property type="entry name" value="P-loop containing nucleotide triphosphate hydrolases"/>
    <property type="match status" value="1"/>
</dbReference>
<comment type="catalytic activity">
    <reaction evidence="2">
        <text>adenosylcob(III)inamide phosphate + GTP + H(+) = adenosylcob(III)inamide-GDP + diphosphate</text>
        <dbReference type="Rhea" id="RHEA:22712"/>
        <dbReference type="ChEBI" id="CHEBI:15378"/>
        <dbReference type="ChEBI" id="CHEBI:33019"/>
        <dbReference type="ChEBI" id="CHEBI:37565"/>
        <dbReference type="ChEBI" id="CHEBI:58502"/>
        <dbReference type="ChEBI" id="CHEBI:60487"/>
        <dbReference type="EC" id="2.7.7.62"/>
    </reaction>
</comment>
<dbReference type="PIRSF" id="PIRSF006135">
    <property type="entry name" value="CobU"/>
    <property type="match status" value="1"/>
</dbReference>
<evidence type="ECO:0000256" key="8">
    <source>
        <dbReference type="ARBA" id="ARBA00012016"/>
    </source>
</evidence>
<dbReference type="EMBL" id="SZPX01000001">
    <property type="protein sequence ID" value="TKI70954.1"/>
    <property type="molecule type" value="Genomic_DNA"/>
</dbReference>